<feature type="transmembrane region" description="Helical" evidence="1">
    <location>
        <begin position="63"/>
        <end position="85"/>
    </location>
</feature>
<dbReference type="OrthoDB" id="5813559at2759"/>
<proteinExistence type="predicted"/>
<keyword evidence="1" id="KW-0812">Transmembrane</keyword>
<evidence type="ECO:0000313" key="2">
    <source>
        <dbReference type="EMBL" id="VDM85063.1"/>
    </source>
</evidence>
<keyword evidence="1" id="KW-1133">Transmembrane helix</keyword>
<accession>A0A3P7JVH3</accession>
<name>A0A3P7JVH3_STRVU</name>
<protein>
    <submittedName>
        <fullName evidence="2">Uncharacterized protein</fullName>
    </submittedName>
</protein>
<evidence type="ECO:0000313" key="3">
    <source>
        <dbReference type="Proteomes" id="UP000270094"/>
    </source>
</evidence>
<dbReference type="Proteomes" id="UP000270094">
    <property type="component" value="Unassembled WGS sequence"/>
</dbReference>
<gene>
    <name evidence="2" type="ORF">SVUK_LOCUS20061</name>
</gene>
<keyword evidence="3" id="KW-1185">Reference proteome</keyword>
<sequence>MPWILDQDTSTTRNRDCLKLTYNARTVSTNADLHALLEATGRIDYHVIALQEAKSRKTDARSALILSIMIHLIFGLPVVFFPGALKDMAFL</sequence>
<organism evidence="2 3">
    <name type="scientific">Strongylus vulgaris</name>
    <name type="common">Blood worm</name>
    <dbReference type="NCBI Taxonomy" id="40348"/>
    <lineage>
        <taxon>Eukaryota</taxon>
        <taxon>Metazoa</taxon>
        <taxon>Ecdysozoa</taxon>
        <taxon>Nematoda</taxon>
        <taxon>Chromadorea</taxon>
        <taxon>Rhabditida</taxon>
        <taxon>Rhabditina</taxon>
        <taxon>Rhabditomorpha</taxon>
        <taxon>Strongyloidea</taxon>
        <taxon>Strongylidae</taxon>
        <taxon>Strongylus</taxon>
    </lineage>
</organism>
<reference evidence="2 3" key="1">
    <citation type="submission" date="2018-11" db="EMBL/GenBank/DDBJ databases">
        <authorList>
            <consortium name="Pathogen Informatics"/>
        </authorList>
    </citation>
    <scope>NUCLEOTIDE SEQUENCE [LARGE SCALE GENOMIC DNA]</scope>
</reference>
<dbReference type="EMBL" id="UYYB01135850">
    <property type="protein sequence ID" value="VDM85063.1"/>
    <property type="molecule type" value="Genomic_DNA"/>
</dbReference>
<dbReference type="AlphaFoldDB" id="A0A3P7JVH3"/>
<evidence type="ECO:0000256" key="1">
    <source>
        <dbReference type="SAM" id="Phobius"/>
    </source>
</evidence>
<keyword evidence="1" id="KW-0472">Membrane</keyword>